<gene>
    <name evidence="1" type="ORF">BC952_1290</name>
</gene>
<dbReference type="AlphaFoldDB" id="A0A495S6V7"/>
<protein>
    <recommendedName>
        <fullName evidence="3">TIR domain-containing protein</fullName>
    </recommendedName>
</protein>
<accession>A0A495S6V7</accession>
<dbReference type="EMBL" id="RBXA01000001">
    <property type="protein sequence ID" value="RKS95597.1"/>
    <property type="molecule type" value="Genomic_DNA"/>
</dbReference>
<organism evidence="1 2">
    <name type="scientific">Flavobacterium limicola</name>
    <dbReference type="NCBI Taxonomy" id="180441"/>
    <lineage>
        <taxon>Bacteria</taxon>
        <taxon>Pseudomonadati</taxon>
        <taxon>Bacteroidota</taxon>
        <taxon>Flavobacteriia</taxon>
        <taxon>Flavobacteriales</taxon>
        <taxon>Flavobacteriaceae</taxon>
        <taxon>Flavobacterium</taxon>
    </lineage>
</organism>
<evidence type="ECO:0000313" key="1">
    <source>
        <dbReference type="EMBL" id="RKS95597.1"/>
    </source>
</evidence>
<reference evidence="1 2" key="1">
    <citation type="submission" date="2018-10" db="EMBL/GenBank/DDBJ databases">
        <title>Genomic Encyclopedia of Archaeal and Bacterial Type Strains, Phase II (KMG-II): from individual species to whole genera.</title>
        <authorList>
            <person name="Goeker M."/>
        </authorList>
    </citation>
    <scope>NUCLEOTIDE SEQUENCE [LARGE SCALE GENOMIC DNA]</scope>
    <source>
        <strain evidence="1 2">DSM 15094</strain>
    </source>
</reference>
<sequence length="265" mass="30854">MYRGFNLKIPNELNESRLLTIGKGILKITNECVKESLDSYLLDSGSLDGNKIIENWFPEFKSHIFLSHSHKDEEKAIIIAGMLYDKFNILTFIDSTVWGYSNELLKKIDNKYCLQSNGEIYDYDKRNYSTAHVHLMLSTALNKMMDSSECLFFLNSPNSISTSTEINQRTNSPWIFSEIATSKIIRKQTPQRLKRETRLFSAKDLVIMNESEQIRFSVEYDLELSHLTELNNYDLQRWINTQASSPENALDNLYNQHKINPKFLL</sequence>
<name>A0A495S6V7_9FLAO</name>
<keyword evidence="2" id="KW-1185">Reference proteome</keyword>
<evidence type="ECO:0008006" key="3">
    <source>
        <dbReference type="Google" id="ProtNLM"/>
    </source>
</evidence>
<comment type="caution">
    <text evidence="1">The sequence shown here is derived from an EMBL/GenBank/DDBJ whole genome shotgun (WGS) entry which is preliminary data.</text>
</comment>
<dbReference type="Proteomes" id="UP000280091">
    <property type="component" value="Unassembled WGS sequence"/>
</dbReference>
<proteinExistence type="predicted"/>
<dbReference type="RefSeq" id="WP_208639971.1">
    <property type="nucleotide sequence ID" value="NZ_RBXA01000001.1"/>
</dbReference>
<evidence type="ECO:0000313" key="2">
    <source>
        <dbReference type="Proteomes" id="UP000280091"/>
    </source>
</evidence>